<gene>
    <name evidence="2" type="ORF">PCOR1329_LOCUS51370</name>
</gene>
<dbReference type="SUPFAM" id="SSF48371">
    <property type="entry name" value="ARM repeat"/>
    <property type="match status" value="1"/>
</dbReference>
<dbReference type="PANTHER" id="PTHR12697">
    <property type="entry name" value="PBS LYASE HEAT-LIKE PROTEIN"/>
    <property type="match status" value="1"/>
</dbReference>
<proteinExistence type="predicted"/>
<sequence>MAAAAAAAKAAATKPLQLQLLEKQLKSYDPGVRSQGLGTIPVLPVPVDLLSKSIVELLEHENLYVKQTAVEAIGRAATAKNTSCILALDRVGPLVKHGQPEVGRQAFAALLRAKELAPEELIPEQRHPASLDDQRQKKPLPPGPAETAAIKAAEWLQDDDPRTRRQAVELLTQMGPFAAPYCEGMAAMLADRDIHVRLAVVNALGYLGVEAKGGIAKAGEQLGHADAAVRRSAAKAMVAIAAHSGEEAAAAVCPQLSSPDPAVRISALEVMSSLGPLAAPYGSSLAKLLADRSPRVPEAAARALISAGPKVVKYLKHIKVSLLSENPKHRAAAELAMRGLSSQSAHVAAFASSLLRDHATEDGSVVYQAHHRVHALRVLASAQENAVPYLNDVVNELDRRDWALRRAAMETFEELGVHARKAAREVAKRLSSHDKDIRRAAAETLGRMGSHATVYGQQLVGALRLESDKHVRDACEDAVVRLKEAGVLDDDA</sequence>
<accession>A0ABN9UV76</accession>
<dbReference type="InterPro" id="IPR011989">
    <property type="entry name" value="ARM-like"/>
</dbReference>
<feature type="region of interest" description="Disordered" evidence="1">
    <location>
        <begin position="121"/>
        <end position="145"/>
    </location>
</feature>
<dbReference type="EMBL" id="CAUYUJ010016230">
    <property type="protein sequence ID" value="CAK0863146.1"/>
    <property type="molecule type" value="Genomic_DNA"/>
</dbReference>
<name>A0ABN9UV76_9DINO</name>
<reference evidence="2" key="1">
    <citation type="submission" date="2023-10" db="EMBL/GenBank/DDBJ databases">
        <authorList>
            <person name="Chen Y."/>
            <person name="Shah S."/>
            <person name="Dougan E. K."/>
            <person name="Thang M."/>
            <person name="Chan C."/>
        </authorList>
    </citation>
    <scope>NUCLEOTIDE SEQUENCE [LARGE SCALE GENOMIC DNA]</scope>
</reference>
<protein>
    <recommendedName>
        <fullName evidence="4">Radial spoke protein 8</fullName>
    </recommendedName>
</protein>
<dbReference type="Pfam" id="PF13646">
    <property type="entry name" value="HEAT_2"/>
    <property type="match status" value="1"/>
</dbReference>
<dbReference type="SMART" id="SM00567">
    <property type="entry name" value="EZ_HEAT"/>
    <property type="match status" value="5"/>
</dbReference>
<comment type="caution">
    <text evidence="2">The sequence shown here is derived from an EMBL/GenBank/DDBJ whole genome shotgun (WGS) entry which is preliminary data.</text>
</comment>
<evidence type="ECO:0008006" key="4">
    <source>
        <dbReference type="Google" id="ProtNLM"/>
    </source>
</evidence>
<dbReference type="Gene3D" id="1.25.10.10">
    <property type="entry name" value="Leucine-rich Repeat Variant"/>
    <property type="match status" value="3"/>
</dbReference>
<organism evidence="2 3">
    <name type="scientific">Prorocentrum cordatum</name>
    <dbReference type="NCBI Taxonomy" id="2364126"/>
    <lineage>
        <taxon>Eukaryota</taxon>
        <taxon>Sar</taxon>
        <taxon>Alveolata</taxon>
        <taxon>Dinophyceae</taxon>
        <taxon>Prorocentrales</taxon>
        <taxon>Prorocentraceae</taxon>
        <taxon>Prorocentrum</taxon>
    </lineage>
</organism>
<evidence type="ECO:0000313" key="2">
    <source>
        <dbReference type="EMBL" id="CAK0863146.1"/>
    </source>
</evidence>
<feature type="compositionally biased region" description="Basic and acidic residues" evidence="1">
    <location>
        <begin position="121"/>
        <end position="136"/>
    </location>
</feature>
<dbReference type="InterPro" id="IPR004155">
    <property type="entry name" value="PBS_lyase_HEAT"/>
</dbReference>
<keyword evidence="3" id="KW-1185">Reference proteome</keyword>
<evidence type="ECO:0000313" key="3">
    <source>
        <dbReference type="Proteomes" id="UP001189429"/>
    </source>
</evidence>
<dbReference type="InterPro" id="IPR016024">
    <property type="entry name" value="ARM-type_fold"/>
</dbReference>
<dbReference type="Proteomes" id="UP001189429">
    <property type="component" value="Unassembled WGS sequence"/>
</dbReference>
<evidence type="ECO:0000256" key="1">
    <source>
        <dbReference type="SAM" id="MobiDB-lite"/>
    </source>
</evidence>
<dbReference type="PANTHER" id="PTHR12697:SF5">
    <property type="entry name" value="DEOXYHYPUSINE HYDROXYLASE"/>
    <property type="match status" value="1"/>
</dbReference>